<dbReference type="SUPFAM" id="SSF55785">
    <property type="entry name" value="PYP-like sensor domain (PAS domain)"/>
    <property type="match status" value="1"/>
</dbReference>
<dbReference type="InterPro" id="IPR036388">
    <property type="entry name" value="WH-like_DNA-bd_sf"/>
</dbReference>
<protein>
    <submittedName>
        <fullName evidence="7">Sigma 54-interacting transcriptional regulator</fullName>
    </submittedName>
</protein>
<evidence type="ECO:0000313" key="7">
    <source>
        <dbReference type="EMBL" id="WRO21365.1"/>
    </source>
</evidence>
<dbReference type="InterPro" id="IPR025662">
    <property type="entry name" value="Sigma_54_int_dom_ATP-bd_1"/>
</dbReference>
<evidence type="ECO:0000256" key="2">
    <source>
        <dbReference type="ARBA" id="ARBA00022840"/>
    </source>
</evidence>
<dbReference type="CDD" id="cd00009">
    <property type="entry name" value="AAA"/>
    <property type="match status" value="1"/>
</dbReference>
<dbReference type="GO" id="GO:0006355">
    <property type="term" value="P:regulation of DNA-templated transcription"/>
    <property type="evidence" value="ECO:0007669"/>
    <property type="project" value="InterPro"/>
</dbReference>
<dbReference type="SUPFAM" id="SSF52540">
    <property type="entry name" value="P-loop containing nucleoside triphosphate hydrolases"/>
    <property type="match status" value="1"/>
</dbReference>
<keyword evidence="1" id="KW-0547">Nucleotide-binding</keyword>
<organism evidence="7 8">
    <name type="scientific">Metallumcola ferriviriculae</name>
    <dbReference type="NCBI Taxonomy" id="3039180"/>
    <lineage>
        <taxon>Bacteria</taxon>
        <taxon>Bacillati</taxon>
        <taxon>Bacillota</taxon>
        <taxon>Clostridia</taxon>
        <taxon>Neomoorellales</taxon>
        <taxon>Desulfitibacteraceae</taxon>
        <taxon>Metallumcola</taxon>
    </lineage>
</organism>
<dbReference type="Gene3D" id="1.10.8.60">
    <property type="match status" value="1"/>
</dbReference>
<sequence length="702" mass="78788">MTYKFKVALIAGAKSTSEVIQNQLDQLLGEFLDISSFSIEEWMNSKVDINLALVSTHTLARQVAQNIKSGTKIIVIRRTLLKKHWEKVLTIPPREKLMLVNDERDSAVETIALLYELGARHIDLAPYYPAIEDVPHIKKSITPGELQLVPKHVKEIIDIGHRVIDVNTIADILTFFGVLNEETQSILMAYTEQIIPRSQGLQFTMEGLSHMNTLLHKTLDTVHVGVIAYEINGIITIFNRAAENIFSRNSWEIVGQKIDKFLKHENIGLLSTEDEIKDILIKVGQQNIIFNKLDLSSGGQITGGVMTLQVATKVEELGQKLRSELRSRGHQSKYSFRDLIFKSDKMKHCVSRALKMSGSNSNILILGETGTGKELFAHAIHNSSPRSKFSFVAINCSALPDNLLESELFGYEDGAFTGAKKGGKPGLFEQAHHGTIFLDEIGDVSQNLQRRFLRVLQQKEVLKVGGTKVVTVDVRVIAATNRNLAKLVREGEFRDDLYYRLKVLQLEVPPLRERIEDIPMLTAQFLKRFGANNSISKDVMQSLMDYKWPGNVRELENVIEHLVVMSDGNFKVADIPFVNGNTGKLTKSQSAENLFGQVLRGLNESHEELPETNEKARFLLKECSNIDVEAFILNSIYNERVSGKTVGRRTLVALAKAEGLILAENEVRVIIEKLRKTGLITVHRGRAGCKLTVKGYEYLNNI</sequence>
<dbReference type="AlphaFoldDB" id="A0AAU0UME5"/>
<keyword evidence="4" id="KW-0804">Transcription</keyword>
<feature type="domain" description="PAS" evidence="6">
    <location>
        <begin position="211"/>
        <end position="266"/>
    </location>
</feature>
<dbReference type="InterPro" id="IPR058031">
    <property type="entry name" value="AAA_lid_NorR"/>
</dbReference>
<feature type="domain" description="Sigma-54 factor interaction" evidence="5">
    <location>
        <begin position="339"/>
        <end position="564"/>
    </location>
</feature>
<dbReference type="PROSITE" id="PS00675">
    <property type="entry name" value="SIGMA54_INTERACT_1"/>
    <property type="match status" value="1"/>
</dbReference>
<dbReference type="EMBL" id="CP121694">
    <property type="protein sequence ID" value="WRO21365.1"/>
    <property type="molecule type" value="Genomic_DNA"/>
</dbReference>
<dbReference type="KEGG" id="dbc:MFMK1_001173"/>
<dbReference type="PANTHER" id="PTHR32071:SF57">
    <property type="entry name" value="C4-DICARBOXYLATE TRANSPORT TRANSCRIPTIONAL REGULATORY PROTEIN DCTD"/>
    <property type="match status" value="1"/>
</dbReference>
<dbReference type="Gene3D" id="1.10.10.10">
    <property type="entry name" value="Winged helix-like DNA-binding domain superfamily/Winged helix DNA-binding domain"/>
    <property type="match status" value="1"/>
</dbReference>
<dbReference type="Proteomes" id="UP001329915">
    <property type="component" value="Chromosome"/>
</dbReference>
<name>A0AAU0UME5_9FIRM</name>
<dbReference type="Gene3D" id="3.40.50.300">
    <property type="entry name" value="P-loop containing nucleotide triphosphate hydrolases"/>
    <property type="match status" value="1"/>
</dbReference>
<dbReference type="FunFam" id="3.40.50.300:FF:000006">
    <property type="entry name" value="DNA-binding transcriptional regulator NtrC"/>
    <property type="match status" value="1"/>
</dbReference>
<keyword evidence="2" id="KW-0067">ATP-binding</keyword>
<dbReference type="SMART" id="SM00382">
    <property type="entry name" value="AAA"/>
    <property type="match status" value="1"/>
</dbReference>
<evidence type="ECO:0000259" key="5">
    <source>
        <dbReference type="PROSITE" id="PS50045"/>
    </source>
</evidence>
<reference evidence="7 8" key="1">
    <citation type="submission" date="2023-04" db="EMBL/GenBank/DDBJ databases">
        <authorList>
            <person name="Hsu D."/>
        </authorList>
    </citation>
    <scope>NUCLEOTIDE SEQUENCE [LARGE SCALE GENOMIC DNA]</scope>
    <source>
        <strain evidence="7 8">MK1</strain>
    </source>
</reference>
<dbReference type="Pfam" id="PF00158">
    <property type="entry name" value="Sigma54_activat"/>
    <property type="match status" value="1"/>
</dbReference>
<keyword evidence="3" id="KW-0805">Transcription regulation</keyword>
<evidence type="ECO:0000259" key="6">
    <source>
        <dbReference type="PROSITE" id="PS50112"/>
    </source>
</evidence>
<dbReference type="PROSITE" id="PS50112">
    <property type="entry name" value="PAS"/>
    <property type="match status" value="1"/>
</dbReference>
<evidence type="ECO:0000256" key="3">
    <source>
        <dbReference type="ARBA" id="ARBA00023015"/>
    </source>
</evidence>
<dbReference type="PANTHER" id="PTHR32071">
    <property type="entry name" value="TRANSCRIPTIONAL REGULATORY PROTEIN"/>
    <property type="match status" value="1"/>
</dbReference>
<evidence type="ECO:0000256" key="1">
    <source>
        <dbReference type="ARBA" id="ARBA00022741"/>
    </source>
</evidence>
<dbReference type="InterPro" id="IPR025944">
    <property type="entry name" value="Sigma_54_int_dom_CS"/>
</dbReference>
<keyword evidence="8" id="KW-1185">Reference proteome</keyword>
<gene>
    <name evidence="7" type="ORF">MFMK1_001173</name>
</gene>
<dbReference type="InterPro" id="IPR000014">
    <property type="entry name" value="PAS"/>
</dbReference>
<dbReference type="Gene3D" id="3.30.450.20">
    <property type="entry name" value="PAS domain"/>
    <property type="match status" value="1"/>
</dbReference>
<dbReference type="InterPro" id="IPR002078">
    <property type="entry name" value="Sigma_54_int"/>
</dbReference>
<dbReference type="InterPro" id="IPR035965">
    <property type="entry name" value="PAS-like_dom_sf"/>
</dbReference>
<dbReference type="PROSITE" id="PS50045">
    <property type="entry name" value="SIGMA54_INTERACT_4"/>
    <property type="match status" value="1"/>
</dbReference>
<evidence type="ECO:0000256" key="4">
    <source>
        <dbReference type="ARBA" id="ARBA00023163"/>
    </source>
</evidence>
<dbReference type="InterPro" id="IPR003593">
    <property type="entry name" value="AAA+_ATPase"/>
</dbReference>
<dbReference type="RefSeq" id="WP_366924209.1">
    <property type="nucleotide sequence ID" value="NZ_CP121694.1"/>
</dbReference>
<dbReference type="InterPro" id="IPR027417">
    <property type="entry name" value="P-loop_NTPase"/>
</dbReference>
<evidence type="ECO:0000313" key="8">
    <source>
        <dbReference type="Proteomes" id="UP001329915"/>
    </source>
</evidence>
<dbReference type="GO" id="GO:0005524">
    <property type="term" value="F:ATP binding"/>
    <property type="evidence" value="ECO:0007669"/>
    <property type="project" value="UniProtKB-KW"/>
</dbReference>
<dbReference type="Pfam" id="PF25601">
    <property type="entry name" value="AAA_lid_14"/>
    <property type="match status" value="1"/>
</dbReference>
<proteinExistence type="predicted"/>
<accession>A0AAU0UME5</accession>
<dbReference type="PROSITE" id="PS00688">
    <property type="entry name" value="SIGMA54_INTERACT_3"/>
    <property type="match status" value="1"/>
</dbReference>